<dbReference type="GO" id="GO:0016787">
    <property type="term" value="F:hydrolase activity"/>
    <property type="evidence" value="ECO:0007669"/>
    <property type="project" value="UniProtKB-KW"/>
</dbReference>
<evidence type="ECO:0000259" key="7">
    <source>
        <dbReference type="PROSITE" id="PS50104"/>
    </source>
</evidence>
<accession>A0A2P6QM83</accession>
<dbReference type="PRINTS" id="PR00364">
    <property type="entry name" value="DISEASERSIST"/>
</dbReference>
<dbReference type="InterPro" id="IPR027417">
    <property type="entry name" value="P-loop_NTPase"/>
</dbReference>
<dbReference type="Pfam" id="PF01582">
    <property type="entry name" value="TIR"/>
    <property type="match status" value="2"/>
</dbReference>
<dbReference type="PROSITE" id="PS50104">
    <property type="entry name" value="TIR"/>
    <property type="match status" value="1"/>
</dbReference>
<proteinExistence type="inferred from homology"/>
<dbReference type="InterPro" id="IPR050905">
    <property type="entry name" value="Plant_NBS-LRR"/>
</dbReference>
<keyword evidence="8" id="KW-0378">Hydrolase</keyword>
<dbReference type="InterPro" id="IPR057135">
    <property type="entry name" value="At4g27190-like_LRR"/>
</dbReference>
<keyword evidence="8" id="KW-0675">Receptor</keyword>
<keyword evidence="4" id="KW-0547">Nucleotide-binding</keyword>
<dbReference type="Gene3D" id="1.10.10.10">
    <property type="entry name" value="Winged helix-like DNA-binding domain superfamily/Winged helix DNA-binding domain"/>
    <property type="match status" value="1"/>
</dbReference>
<dbReference type="PANTHER" id="PTHR33463">
    <property type="entry name" value="NB-ARC DOMAIN-CONTAINING PROTEIN-RELATED"/>
    <property type="match status" value="1"/>
</dbReference>
<organism evidence="8 9">
    <name type="scientific">Rosa chinensis</name>
    <name type="common">China rose</name>
    <dbReference type="NCBI Taxonomy" id="74649"/>
    <lineage>
        <taxon>Eukaryota</taxon>
        <taxon>Viridiplantae</taxon>
        <taxon>Streptophyta</taxon>
        <taxon>Embryophyta</taxon>
        <taxon>Tracheophyta</taxon>
        <taxon>Spermatophyta</taxon>
        <taxon>Magnoliopsida</taxon>
        <taxon>eudicotyledons</taxon>
        <taxon>Gunneridae</taxon>
        <taxon>Pentapetalae</taxon>
        <taxon>rosids</taxon>
        <taxon>fabids</taxon>
        <taxon>Rosales</taxon>
        <taxon>Rosaceae</taxon>
        <taxon>Rosoideae</taxon>
        <taxon>Rosoideae incertae sedis</taxon>
        <taxon>Rosa</taxon>
    </lineage>
</organism>
<dbReference type="Pfam" id="PF23247">
    <property type="entry name" value="LRR_RPS2"/>
    <property type="match status" value="1"/>
</dbReference>
<dbReference type="SUPFAM" id="SSF52200">
    <property type="entry name" value="Toll/Interleukin receptor TIR domain"/>
    <property type="match status" value="1"/>
</dbReference>
<dbReference type="GO" id="GO:0005524">
    <property type="term" value="F:ATP binding"/>
    <property type="evidence" value="ECO:0007669"/>
    <property type="project" value="UniProtKB-KW"/>
</dbReference>
<dbReference type="GO" id="GO:0043531">
    <property type="term" value="F:ADP binding"/>
    <property type="evidence" value="ECO:0007669"/>
    <property type="project" value="InterPro"/>
</dbReference>
<dbReference type="GO" id="GO:0006952">
    <property type="term" value="P:defense response"/>
    <property type="evidence" value="ECO:0007669"/>
    <property type="project" value="UniProtKB-KW"/>
</dbReference>
<gene>
    <name evidence="8" type="ORF">RchiOBHm_Chr5g0078251</name>
</gene>
<dbReference type="InterPro" id="IPR055414">
    <property type="entry name" value="LRR_R13L4/SHOC2-like"/>
</dbReference>
<dbReference type="EMBL" id="PDCK01000043">
    <property type="protein sequence ID" value="PRQ35278.1"/>
    <property type="molecule type" value="Genomic_DNA"/>
</dbReference>
<dbReference type="PANTHER" id="PTHR33463:SF203">
    <property type="entry name" value="AAA+ ATPASE DOMAIN-CONTAINING PROTEIN"/>
    <property type="match status" value="1"/>
</dbReference>
<dbReference type="Pfam" id="PF00931">
    <property type="entry name" value="NB-ARC"/>
    <property type="match status" value="1"/>
</dbReference>
<keyword evidence="5" id="KW-0611">Plant defense</keyword>
<keyword evidence="2" id="KW-0433">Leucine-rich repeat</keyword>
<comment type="similarity">
    <text evidence="1">Belongs to the disease resistance NB-LRR family.</text>
</comment>
<evidence type="ECO:0000256" key="3">
    <source>
        <dbReference type="ARBA" id="ARBA00022737"/>
    </source>
</evidence>
<keyword evidence="9" id="KW-1185">Reference proteome</keyword>
<evidence type="ECO:0000256" key="4">
    <source>
        <dbReference type="ARBA" id="ARBA00022741"/>
    </source>
</evidence>
<comment type="caution">
    <text evidence="8">The sequence shown here is derived from an EMBL/GenBank/DDBJ whole genome shotgun (WGS) entry which is preliminary data.</text>
</comment>
<dbReference type="InterPro" id="IPR002182">
    <property type="entry name" value="NB-ARC"/>
</dbReference>
<dbReference type="InterPro" id="IPR035897">
    <property type="entry name" value="Toll_tir_struct_dom_sf"/>
</dbReference>
<evidence type="ECO:0000256" key="6">
    <source>
        <dbReference type="ARBA" id="ARBA00022840"/>
    </source>
</evidence>
<name>A0A2P6QM83_ROSCH</name>
<keyword evidence="6" id="KW-0067">ATP-binding</keyword>
<evidence type="ECO:0000313" key="9">
    <source>
        <dbReference type="Proteomes" id="UP000238479"/>
    </source>
</evidence>
<dbReference type="InterPro" id="IPR000157">
    <property type="entry name" value="TIR_dom"/>
</dbReference>
<dbReference type="GO" id="GO:0007165">
    <property type="term" value="P:signal transduction"/>
    <property type="evidence" value="ECO:0007669"/>
    <property type="project" value="InterPro"/>
</dbReference>
<dbReference type="SUPFAM" id="SSF52058">
    <property type="entry name" value="L domain-like"/>
    <property type="match status" value="1"/>
</dbReference>
<dbReference type="Gene3D" id="3.40.50.300">
    <property type="entry name" value="P-loop containing nucleotide triphosphate hydrolases"/>
    <property type="match status" value="1"/>
</dbReference>
<dbReference type="AlphaFoldDB" id="A0A2P6QM83"/>
<evidence type="ECO:0000256" key="5">
    <source>
        <dbReference type="ARBA" id="ARBA00022821"/>
    </source>
</evidence>
<evidence type="ECO:0000256" key="1">
    <source>
        <dbReference type="ARBA" id="ARBA00008894"/>
    </source>
</evidence>
<evidence type="ECO:0000256" key="2">
    <source>
        <dbReference type="ARBA" id="ARBA00022614"/>
    </source>
</evidence>
<dbReference type="InterPro" id="IPR042197">
    <property type="entry name" value="Apaf_helical"/>
</dbReference>
<dbReference type="Gramene" id="PRQ35278">
    <property type="protein sequence ID" value="PRQ35278"/>
    <property type="gene ID" value="RchiOBHm_Chr5g0078251"/>
</dbReference>
<reference evidence="8 9" key="1">
    <citation type="journal article" date="2018" name="Nat. Genet.">
        <title>The Rosa genome provides new insights in the design of modern roses.</title>
        <authorList>
            <person name="Bendahmane M."/>
        </authorList>
    </citation>
    <scope>NUCLEOTIDE SEQUENCE [LARGE SCALE GENOMIC DNA]</scope>
    <source>
        <strain evidence="9">cv. Old Blush</strain>
    </source>
</reference>
<dbReference type="SMART" id="SM00255">
    <property type="entry name" value="TIR"/>
    <property type="match status" value="1"/>
</dbReference>
<feature type="domain" description="TIR" evidence="7">
    <location>
        <begin position="19"/>
        <end position="159"/>
    </location>
</feature>
<dbReference type="Gene3D" id="3.80.10.10">
    <property type="entry name" value="Ribonuclease Inhibitor"/>
    <property type="match status" value="2"/>
</dbReference>
<keyword evidence="3" id="KW-0677">Repeat</keyword>
<dbReference type="InterPro" id="IPR036388">
    <property type="entry name" value="WH-like_DNA-bd_sf"/>
</dbReference>
<dbReference type="InterPro" id="IPR032675">
    <property type="entry name" value="LRR_dom_sf"/>
</dbReference>
<dbReference type="Gene3D" id="1.10.8.430">
    <property type="entry name" value="Helical domain of apoptotic protease-activating factors"/>
    <property type="match status" value="1"/>
</dbReference>
<protein>
    <submittedName>
        <fullName evidence="8">Putative toll-like receptor, P-loop containing nucleoside triphosphate hydrolase</fullName>
    </submittedName>
</protein>
<dbReference type="Pfam" id="PF23598">
    <property type="entry name" value="LRR_14"/>
    <property type="match status" value="1"/>
</dbReference>
<dbReference type="SUPFAM" id="SSF52540">
    <property type="entry name" value="P-loop containing nucleoside triphosphate hydrolases"/>
    <property type="match status" value="1"/>
</dbReference>
<dbReference type="Proteomes" id="UP000238479">
    <property type="component" value="Chromosome 5"/>
</dbReference>
<sequence length="1018" mass="116666">MASSSQIACASPPSSDPCWKYDVFLSFRGVDTRKGITVDIHDRLNRSGIKTFMDEQDLQVGDAISPTLLAAIKESRFAINRILPLFYHVEPSDVRYQNKGSFEEAFSKHKTSGRHELEKVKQWRDALYKVANFSGWNTSDYKTHKKLVDAIEEFLRSKVLTDAIESTRDFKTFKATRKAMDEVMKALKDDEVTTIGVYGMGGVGKTTMVRHVGAQAQKRGIFHHVIMAVVSQSPDLEKIQRTLAELLGVKLSEVTEIGRAARLSKQMRRNKILIILDDIWERMDLSKIGVPSYKELQKCNSKVLLTTRIRNVCHVMRCQRNITLSILSKGDSWTLFMRNAGRSFESTNFEDVARRVARECCGLPIALITVARALGDKDLVEWKRAVQRLEKSQTANPDDQGDASKCIKLSYDYLKDEEYKSYFLLCCLFPEDYEIEIEDLFRYAIGKGLFRDADTLEEARERADSVARHLQYSCLLLDADRSWRTARIRCVRMHDVVRDTAIQIVQSEHGFLVRAGCDLKDWPRQLYEGCSAISLMQNKISKLPEKLVCPELQILLLNSNFSMVEIPETFFQGPNKLTVVDLSNTGITLLPESFSLLINLQALCIDRCHNLDTSILGKLKKLEILSMRFCRVKKLSRKMGNLINLRMLDITDAVIDTIPSKVISKFHNLEELYMQGFWNWGSKVEGEGEETNAGFDEVTSLSNLRVLKVCISKAERIPKYVDFKPNWVEFDILIGRDDSQRIFNPYGQKSLSLKLVTISRLPNWFCNALMNTAEKLWWEGRQNFGDIFVEYELMNTIIRVPKEPVFEYLVELHLYFVNGLELCVGELPLGSLFNLKLLEVKFCYNWGNVFLPSNLLLPNLEELNCRFTGGIEYVFGYEALYQPKQSKLRKIELNYLMTVRSICHGPAPTAMFQALQSLTIRRCNFQGSLFTSDVAQCLSQLNYLELHDCPSLERIVEASNKKIILPKLRRLTLLVLPMLSHDSATFECPSLVYLDLWGCPNFSASFSDFHSRETRTYY</sequence>
<dbReference type="Gene3D" id="3.40.50.10140">
    <property type="entry name" value="Toll/interleukin-1 receptor homology (TIR) domain"/>
    <property type="match status" value="2"/>
</dbReference>
<evidence type="ECO:0000313" key="8">
    <source>
        <dbReference type="EMBL" id="PRQ35278.1"/>
    </source>
</evidence>
<dbReference type="FunFam" id="3.40.50.300:FF:001091">
    <property type="entry name" value="Probable disease resistance protein At1g61300"/>
    <property type="match status" value="1"/>
</dbReference>